<keyword evidence="3" id="KW-0804">Transcription</keyword>
<evidence type="ECO:0000313" key="5">
    <source>
        <dbReference type="EMBL" id="UOB16952.1"/>
    </source>
</evidence>
<dbReference type="PROSITE" id="PS01124">
    <property type="entry name" value="HTH_ARAC_FAMILY_2"/>
    <property type="match status" value="1"/>
</dbReference>
<dbReference type="PROSITE" id="PS00041">
    <property type="entry name" value="HTH_ARAC_FAMILY_1"/>
    <property type="match status" value="1"/>
</dbReference>
<dbReference type="SMART" id="SM00342">
    <property type="entry name" value="HTH_ARAC"/>
    <property type="match status" value="1"/>
</dbReference>
<dbReference type="KEGG" id="fbm:MQE35_14585"/>
<organism evidence="5 6">
    <name type="scientific">Abyssalbus ytuae</name>
    <dbReference type="NCBI Taxonomy" id="2926907"/>
    <lineage>
        <taxon>Bacteria</taxon>
        <taxon>Pseudomonadati</taxon>
        <taxon>Bacteroidota</taxon>
        <taxon>Flavobacteriia</taxon>
        <taxon>Flavobacteriales</taxon>
        <taxon>Flavobacteriaceae</taxon>
        <taxon>Abyssalbus</taxon>
    </lineage>
</organism>
<evidence type="ECO:0000256" key="1">
    <source>
        <dbReference type="ARBA" id="ARBA00023015"/>
    </source>
</evidence>
<evidence type="ECO:0000313" key="6">
    <source>
        <dbReference type="Proteomes" id="UP000831290"/>
    </source>
</evidence>
<dbReference type="GO" id="GO:0003700">
    <property type="term" value="F:DNA-binding transcription factor activity"/>
    <property type="evidence" value="ECO:0007669"/>
    <property type="project" value="InterPro"/>
</dbReference>
<dbReference type="InterPro" id="IPR009057">
    <property type="entry name" value="Homeodomain-like_sf"/>
</dbReference>
<dbReference type="PANTHER" id="PTHR43280">
    <property type="entry name" value="ARAC-FAMILY TRANSCRIPTIONAL REGULATOR"/>
    <property type="match status" value="1"/>
</dbReference>
<dbReference type="RefSeq" id="WP_255842208.1">
    <property type="nucleotide sequence ID" value="NZ_CP094358.1"/>
</dbReference>
<dbReference type="Proteomes" id="UP000831290">
    <property type="component" value="Chromosome"/>
</dbReference>
<keyword evidence="1" id="KW-0805">Transcription regulation</keyword>
<dbReference type="SUPFAM" id="SSF46689">
    <property type="entry name" value="Homeodomain-like"/>
    <property type="match status" value="1"/>
</dbReference>
<protein>
    <submittedName>
        <fullName evidence="5">AraC family transcriptional regulator</fullName>
    </submittedName>
</protein>
<evidence type="ECO:0000259" key="4">
    <source>
        <dbReference type="PROSITE" id="PS01124"/>
    </source>
</evidence>
<keyword evidence="2" id="KW-0238">DNA-binding</keyword>
<accession>A0A9E6ZJU8</accession>
<dbReference type="AlphaFoldDB" id="A0A9E6ZJU8"/>
<dbReference type="InterPro" id="IPR018062">
    <property type="entry name" value="HTH_AraC-typ_CS"/>
</dbReference>
<reference evidence="5" key="1">
    <citation type="submission" date="2022-03" db="EMBL/GenBank/DDBJ databases">
        <title>Description of Abyssus ytuae gen. nov., sp. nov., a novel member of the family Flavobacteriaceae isolated from the sediment of Mariana Trench.</title>
        <authorList>
            <person name="Zhang J."/>
            <person name="Xu X."/>
        </authorList>
    </citation>
    <scope>NUCLEOTIDE SEQUENCE</scope>
    <source>
        <strain evidence="5">MT3330</strain>
    </source>
</reference>
<dbReference type="Gene3D" id="1.10.10.60">
    <property type="entry name" value="Homeodomain-like"/>
    <property type="match status" value="1"/>
</dbReference>
<name>A0A9E6ZJU8_9FLAO</name>
<proteinExistence type="predicted"/>
<dbReference type="EMBL" id="CP094358">
    <property type="protein sequence ID" value="UOB16952.1"/>
    <property type="molecule type" value="Genomic_DNA"/>
</dbReference>
<dbReference type="Pfam" id="PF12833">
    <property type="entry name" value="HTH_18"/>
    <property type="match status" value="1"/>
</dbReference>
<evidence type="ECO:0000256" key="2">
    <source>
        <dbReference type="ARBA" id="ARBA00023125"/>
    </source>
</evidence>
<keyword evidence="6" id="KW-1185">Reference proteome</keyword>
<gene>
    <name evidence="5" type="ORF">MQE35_14585</name>
</gene>
<sequence length="186" mass="21450">MNFFFRFDPNVTLRAVLDEQLSKYNIDYIIKGLGEIEIKSNLNTEIQNKLVSGLEHYGIYAVSDHKSELVQRIKNAITQMVHESGEDKNFKASVYLAEKLGYSYTYLSALFSEVTYTSIENFIILKKIDYAKELIINSDLTLSEIAYKLNYSSVAHLSNQFKKTTGLTPRVFQNIIKRRKNPTIED</sequence>
<dbReference type="PANTHER" id="PTHR43280:SF31">
    <property type="entry name" value="TRANSCRIPTIONAL REGULATORY PROTEIN"/>
    <property type="match status" value="1"/>
</dbReference>
<dbReference type="GO" id="GO:0043565">
    <property type="term" value="F:sequence-specific DNA binding"/>
    <property type="evidence" value="ECO:0007669"/>
    <property type="project" value="InterPro"/>
</dbReference>
<evidence type="ECO:0000256" key="3">
    <source>
        <dbReference type="ARBA" id="ARBA00023163"/>
    </source>
</evidence>
<dbReference type="InterPro" id="IPR018060">
    <property type="entry name" value="HTH_AraC"/>
</dbReference>
<feature type="domain" description="HTH araC/xylS-type" evidence="4">
    <location>
        <begin position="75"/>
        <end position="175"/>
    </location>
</feature>